<name>A0A067CJI7_SAPPC</name>
<dbReference type="Pfam" id="PF00069">
    <property type="entry name" value="Pkinase"/>
    <property type="match status" value="1"/>
</dbReference>
<dbReference type="OrthoDB" id="41771at2759"/>
<evidence type="ECO:0000313" key="4">
    <source>
        <dbReference type="Proteomes" id="UP000030745"/>
    </source>
</evidence>
<sequence>MGNATSNESGEGTPIPHQIHEVIVKQLKAKIAALERDHAKQIENIRRSHRAEIERITSVHTAETEVAAATALEETQRRQKLEETVRAHETALLTRRLEAIHLVSDAGFEAFQGNLGFDTKAFPNTSLHAGRLADGMLVLRLADSVDRFRQSIAIMQALNGADDHLLCLVGGCDLNTDNPIAYIEYFPGTDLESYLQEHPALSEREKLQIARQIATALVAVHKKAMLHRDLNWSRVFIAIDGRVKVFVGLKARERPTGNVANGVSAERWGAPETLHATGMSSDKIDIFSLGLLLITLVTKAIPFSHIRKSGTDEPIDDDTLQQRLATEADATPMLTQPFGDASPAYAALAHACIAYDPAHRPTASEVARRLQEQLDELDEKEANVPKQATTVRPVVGIDVVVKRATGLVSSSKMYCTVSIADGMFKALATDRASCANGIYSWQQTLSFANVKPLEGTLDFTLWSVGYVVDAKEYVASIMLADLLHIDGQTTSLHAPRTTSLDLFSGGERQGSLEIQVTFTSELRKYLALYVDEKSKLISYYATRQTNYCADYARRRDLAAVVLGVQSP</sequence>
<dbReference type="Gene3D" id="1.10.510.10">
    <property type="entry name" value="Transferase(Phosphotransferase) domain 1"/>
    <property type="match status" value="1"/>
</dbReference>
<dbReference type="GO" id="GO:0004674">
    <property type="term" value="F:protein serine/threonine kinase activity"/>
    <property type="evidence" value="ECO:0007669"/>
    <property type="project" value="UniProtKB-KW"/>
</dbReference>
<organism evidence="3 4">
    <name type="scientific">Saprolegnia parasitica (strain CBS 223.65)</name>
    <dbReference type="NCBI Taxonomy" id="695850"/>
    <lineage>
        <taxon>Eukaryota</taxon>
        <taxon>Sar</taxon>
        <taxon>Stramenopiles</taxon>
        <taxon>Oomycota</taxon>
        <taxon>Saprolegniomycetes</taxon>
        <taxon>Saprolegniales</taxon>
        <taxon>Saprolegniaceae</taxon>
        <taxon>Saprolegnia</taxon>
    </lineage>
</organism>
<dbReference type="Proteomes" id="UP000030745">
    <property type="component" value="Unassembled WGS sequence"/>
</dbReference>
<dbReference type="OMA" id="PIAYIEY"/>
<dbReference type="RefSeq" id="XP_012198601.1">
    <property type="nucleotide sequence ID" value="XM_012343211.1"/>
</dbReference>
<dbReference type="VEuPathDB" id="FungiDB:SPRG_04812"/>
<dbReference type="InterPro" id="IPR000719">
    <property type="entry name" value="Prot_kinase_dom"/>
</dbReference>
<keyword evidence="3" id="KW-0808">Transferase</keyword>
<proteinExistence type="predicted"/>
<dbReference type="PANTHER" id="PTHR44329">
    <property type="entry name" value="SERINE/THREONINE-PROTEIN KINASE TNNI3K-RELATED"/>
    <property type="match status" value="1"/>
</dbReference>
<dbReference type="AlphaFoldDB" id="A0A067CJI7"/>
<keyword evidence="3" id="KW-0418">Kinase</keyword>
<dbReference type="InterPro" id="IPR051681">
    <property type="entry name" value="Ser/Thr_Kinases-Pseudokinases"/>
</dbReference>
<keyword evidence="3" id="KW-0723">Serine/threonine-protein kinase</keyword>
<evidence type="ECO:0000259" key="2">
    <source>
        <dbReference type="PROSITE" id="PS50011"/>
    </source>
</evidence>
<protein>
    <submittedName>
        <fullName evidence="3">Serine/threonine protein kinase</fullName>
    </submittedName>
</protein>
<dbReference type="EMBL" id="KK583200">
    <property type="protein sequence ID" value="KDO30909.1"/>
    <property type="molecule type" value="Genomic_DNA"/>
</dbReference>
<gene>
    <name evidence="3" type="ORF">SPRG_04812</name>
</gene>
<keyword evidence="4" id="KW-1185">Reference proteome</keyword>
<dbReference type="SUPFAM" id="SSF56112">
    <property type="entry name" value="Protein kinase-like (PK-like)"/>
    <property type="match status" value="1"/>
</dbReference>
<accession>A0A067CJI7</accession>
<dbReference type="PROSITE" id="PS50011">
    <property type="entry name" value="PROTEIN_KINASE_DOM"/>
    <property type="match status" value="1"/>
</dbReference>
<dbReference type="GeneID" id="24127236"/>
<reference evidence="3 4" key="1">
    <citation type="journal article" date="2013" name="PLoS Genet.">
        <title>Distinctive expansion of potential virulence genes in the genome of the oomycete fish pathogen Saprolegnia parasitica.</title>
        <authorList>
            <person name="Jiang R.H."/>
            <person name="de Bruijn I."/>
            <person name="Haas B.J."/>
            <person name="Belmonte R."/>
            <person name="Lobach L."/>
            <person name="Christie J."/>
            <person name="van den Ackerveken G."/>
            <person name="Bottin A."/>
            <person name="Bulone V."/>
            <person name="Diaz-Moreno S.M."/>
            <person name="Dumas B."/>
            <person name="Fan L."/>
            <person name="Gaulin E."/>
            <person name="Govers F."/>
            <person name="Grenville-Briggs L.J."/>
            <person name="Horner N.R."/>
            <person name="Levin J.Z."/>
            <person name="Mammella M."/>
            <person name="Meijer H.J."/>
            <person name="Morris P."/>
            <person name="Nusbaum C."/>
            <person name="Oome S."/>
            <person name="Phillips A.J."/>
            <person name="van Rooyen D."/>
            <person name="Rzeszutek E."/>
            <person name="Saraiva M."/>
            <person name="Secombes C.J."/>
            <person name="Seidl M.F."/>
            <person name="Snel B."/>
            <person name="Stassen J.H."/>
            <person name="Sykes S."/>
            <person name="Tripathy S."/>
            <person name="van den Berg H."/>
            <person name="Vega-Arreguin J.C."/>
            <person name="Wawra S."/>
            <person name="Young S.K."/>
            <person name="Zeng Q."/>
            <person name="Dieguez-Uribeondo J."/>
            <person name="Russ C."/>
            <person name="Tyler B.M."/>
            <person name="van West P."/>
        </authorList>
    </citation>
    <scope>NUCLEOTIDE SEQUENCE [LARGE SCALE GENOMIC DNA]</scope>
    <source>
        <strain evidence="3 4">CBS 223.65</strain>
    </source>
</reference>
<dbReference type="KEGG" id="spar:SPRG_04812"/>
<dbReference type="InterPro" id="IPR011009">
    <property type="entry name" value="Kinase-like_dom_sf"/>
</dbReference>
<feature type="domain" description="Protein kinase" evidence="2">
    <location>
        <begin position="97"/>
        <end position="374"/>
    </location>
</feature>
<dbReference type="PANTHER" id="PTHR44329:SF214">
    <property type="entry name" value="PROTEIN KINASE DOMAIN-CONTAINING PROTEIN"/>
    <property type="match status" value="1"/>
</dbReference>
<keyword evidence="1" id="KW-0175">Coiled coil</keyword>
<evidence type="ECO:0000313" key="3">
    <source>
        <dbReference type="EMBL" id="KDO30909.1"/>
    </source>
</evidence>
<dbReference type="GO" id="GO:0005524">
    <property type="term" value="F:ATP binding"/>
    <property type="evidence" value="ECO:0007669"/>
    <property type="project" value="InterPro"/>
</dbReference>
<feature type="coiled-coil region" evidence="1">
    <location>
        <begin position="17"/>
        <end position="44"/>
    </location>
</feature>
<evidence type="ECO:0000256" key="1">
    <source>
        <dbReference type="SAM" id="Coils"/>
    </source>
</evidence>